<sequence length="158" mass="17702">MSSKAKNQPEVILMAERSCREISCPHRNLESRGSHGSWLLDCDCRHDLDCRPRAIVGGKLWTEGSLQRVCQVPRSLVAEEGRLELQNGELPKSSNSGNLKSYPYPGSSGRKLVGFVHQNCKTILYTLQVAKRIIRVDRSIIIKMLLALSGVVNKQQME</sequence>
<evidence type="ECO:0000313" key="2">
    <source>
        <dbReference type="Proteomes" id="UP000030706"/>
    </source>
</evidence>
<evidence type="ECO:0000313" key="1">
    <source>
        <dbReference type="EMBL" id="KEQ78407.1"/>
    </source>
</evidence>
<dbReference type="GeneID" id="40749742"/>
<organism evidence="1 2">
    <name type="scientific">Aureobasidium pullulans EXF-150</name>
    <dbReference type="NCBI Taxonomy" id="1043002"/>
    <lineage>
        <taxon>Eukaryota</taxon>
        <taxon>Fungi</taxon>
        <taxon>Dikarya</taxon>
        <taxon>Ascomycota</taxon>
        <taxon>Pezizomycotina</taxon>
        <taxon>Dothideomycetes</taxon>
        <taxon>Dothideomycetidae</taxon>
        <taxon>Dothideales</taxon>
        <taxon>Saccotheciaceae</taxon>
        <taxon>Aureobasidium</taxon>
    </lineage>
</organism>
<gene>
    <name evidence="1" type="ORF">M438DRAFT_360506</name>
</gene>
<dbReference type="RefSeq" id="XP_029754594.1">
    <property type="nucleotide sequence ID" value="XM_029907436.1"/>
</dbReference>
<reference evidence="1 2" key="1">
    <citation type="journal article" date="2014" name="BMC Genomics">
        <title>Genome sequencing of four Aureobasidium pullulans varieties: biotechnological potential, stress tolerance, and description of new species.</title>
        <authorList>
            <person name="Gostin Ar C."/>
            <person name="Ohm R.A."/>
            <person name="Kogej T."/>
            <person name="Sonjak S."/>
            <person name="Turk M."/>
            <person name="Zajc J."/>
            <person name="Zalar P."/>
            <person name="Grube M."/>
            <person name="Sun H."/>
            <person name="Han J."/>
            <person name="Sharma A."/>
            <person name="Chiniquy J."/>
            <person name="Ngan C.Y."/>
            <person name="Lipzen A."/>
            <person name="Barry K."/>
            <person name="Grigoriev I.V."/>
            <person name="Gunde-Cimerman N."/>
        </authorList>
    </citation>
    <scope>NUCLEOTIDE SEQUENCE [LARGE SCALE GENOMIC DNA]</scope>
    <source>
        <strain evidence="1 2">EXF-150</strain>
    </source>
</reference>
<dbReference type="HOGENOM" id="CLU_1669035_0_0_1"/>
<name>A0A074X8M7_AURPU</name>
<keyword evidence="2" id="KW-1185">Reference proteome</keyword>
<accession>A0A074X8M7</accession>
<protein>
    <submittedName>
        <fullName evidence="1">Uncharacterized protein</fullName>
    </submittedName>
</protein>
<dbReference type="EMBL" id="KL585025">
    <property type="protein sequence ID" value="KEQ78407.1"/>
    <property type="molecule type" value="Genomic_DNA"/>
</dbReference>
<proteinExistence type="predicted"/>
<dbReference type="AlphaFoldDB" id="A0A074X8M7"/>
<dbReference type="Proteomes" id="UP000030706">
    <property type="component" value="Unassembled WGS sequence"/>
</dbReference>